<sequence length="140" mass="16010">MEINDIITAISIKLNQVFGDEYRIYADDIPQGFEAPAFLILFLNLENIRQIGGRWRVNTLFNIQYFPRNGRTEASNAALKVQQALKEITLLNGTVMLGTNGNTEIVDGNAHNFINFNFYLQEIEYVPFMESLEHHLNTKG</sequence>
<proteinExistence type="predicted"/>
<dbReference type="AlphaFoldDB" id="A0A4P6UWL4"/>
<accession>A0A4P6UWL4</accession>
<dbReference type="InterPro" id="IPR049254">
    <property type="entry name" value="Phage_tail_terminator"/>
</dbReference>
<protein>
    <submittedName>
        <fullName evidence="1">Uncharacterized protein</fullName>
    </submittedName>
</protein>
<keyword evidence="2" id="KW-1185">Reference proteome</keyword>
<dbReference type="EMBL" id="CP036528">
    <property type="protein sequence ID" value="QBK26741.1"/>
    <property type="molecule type" value="Genomic_DNA"/>
</dbReference>
<dbReference type="RefSeq" id="WP_208650426.1">
    <property type="nucleotide sequence ID" value="NZ_CP036528.1"/>
</dbReference>
<gene>
    <name evidence="1" type="ORF">DKZ56_13315</name>
</gene>
<name>A0A4P6UWL4_9BACL</name>
<evidence type="ECO:0000313" key="2">
    <source>
        <dbReference type="Proteomes" id="UP000291151"/>
    </source>
</evidence>
<dbReference type="KEGG" id="uth:DKZ56_13315"/>
<dbReference type="Pfam" id="PF20765">
    <property type="entry name" value="Phage_tail_terminator_8"/>
    <property type="match status" value="1"/>
</dbReference>
<organism evidence="1 2">
    <name type="scientific">Ureibacillus thermophilus</name>
    <dbReference type="NCBI Taxonomy" id="367743"/>
    <lineage>
        <taxon>Bacteria</taxon>
        <taxon>Bacillati</taxon>
        <taxon>Bacillota</taxon>
        <taxon>Bacilli</taxon>
        <taxon>Bacillales</taxon>
        <taxon>Caryophanaceae</taxon>
        <taxon>Ureibacillus</taxon>
    </lineage>
</organism>
<reference evidence="1 2" key="1">
    <citation type="submission" date="2019-02" db="EMBL/GenBank/DDBJ databases">
        <title>Ureibacillus thermophilus.</title>
        <authorList>
            <person name="Sunny J.S."/>
            <person name="Natarajan A."/>
            <person name="Saleena L.M."/>
        </authorList>
    </citation>
    <scope>NUCLEOTIDE SEQUENCE [LARGE SCALE GENOMIC DNA]</scope>
    <source>
        <strain evidence="1 2">LM102</strain>
    </source>
</reference>
<evidence type="ECO:0000313" key="1">
    <source>
        <dbReference type="EMBL" id="QBK26741.1"/>
    </source>
</evidence>
<dbReference type="Proteomes" id="UP000291151">
    <property type="component" value="Chromosome"/>
</dbReference>